<accession>A0A931B7B7</accession>
<keyword evidence="4" id="KW-1185">Reference proteome</keyword>
<protein>
    <submittedName>
        <fullName evidence="3">Uncharacterized protein</fullName>
    </submittedName>
</protein>
<keyword evidence="2" id="KW-0812">Transmembrane</keyword>
<comment type="caution">
    <text evidence="3">The sequence shown here is derived from an EMBL/GenBank/DDBJ whole genome shotgun (WGS) entry which is preliminary data.</text>
</comment>
<sequence length="267" mass="28506">MADEPSSEAPRAAESIPAAPPQPGLPGPPPPDVPGPRPPGDDADEAEHETAAPEPPERRWSTPSLAVLGAAAVVLVLAVAYHLGTIFLAIAPSNPISQRESAAVTAHVMPEFEQNWQLFAPNPLQDDIAVEARVQTLAADGSRTISPWIDLTAADIAAIRGNVAPSHINQNLLRRAWDYYTAWHNQTDDSTGFGGPLSVEYLKRIALQRIGRDWGGLPVIQIQIRSATTSVTGPAWTGAPATTTPSYRTLGWWPADDEDYQGLGVGR</sequence>
<dbReference type="InterPro" id="IPR043857">
    <property type="entry name" value="DUF5819"/>
</dbReference>
<proteinExistence type="predicted"/>
<dbReference type="RefSeq" id="WP_196193383.1">
    <property type="nucleotide sequence ID" value="NZ_JADPRT010000003.1"/>
</dbReference>
<gene>
    <name evidence="3" type="ORF">I2501_09315</name>
</gene>
<feature type="compositionally biased region" description="Pro residues" evidence="1">
    <location>
        <begin position="18"/>
        <end position="38"/>
    </location>
</feature>
<evidence type="ECO:0000313" key="4">
    <source>
        <dbReference type="Proteomes" id="UP000657385"/>
    </source>
</evidence>
<dbReference type="EMBL" id="JADPRT010000003">
    <property type="protein sequence ID" value="MBF9068235.1"/>
    <property type="molecule type" value="Genomic_DNA"/>
</dbReference>
<reference evidence="3" key="1">
    <citation type="submission" date="2020-11" db="EMBL/GenBank/DDBJ databases">
        <title>Isolation and identification of active actinomycetes.</title>
        <authorList>
            <person name="Yu B."/>
        </authorList>
    </citation>
    <scope>NUCLEOTIDE SEQUENCE</scope>
    <source>
        <strain evidence="3">NEAU-YB345</strain>
    </source>
</reference>
<feature type="transmembrane region" description="Helical" evidence="2">
    <location>
        <begin position="65"/>
        <end position="91"/>
    </location>
</feature>
<feature type="region of interest" description="Disordered" evidence="1">
    <location>
        <begin position="1"/>
        <end position="60"/>
    </location>
</feature>
<feature type="compositionally biased region" description="Basic and acidic residues" evidence="1">
    <location>
        <begin position="48"/>
        <end position="60"/>
    </location>
</feature>
<name>A0A931B7B7_9ACTN</name>
<dbReference type="Proteomes" id="UP000657385">
    <property type="component" value="Unassembled WGS sequence"/>
</dbReference>
<evidence type="ECO:0000256" key="1">
    <source>
        <dbReference type="SAM" id="MobiDB-lite"/>
    </source>
</evidence>
<keyword evidence="2" id="KW-0472">Membrane</keyword>
<dbReference type="AlphaFoldDB" id="A0A931B7B7"/>
<evidence type="ECO:0000313" key="3">
    <source>
        <dbReference type="EMBL" id="MBF9068235.1"/>
    </source>
</evidence>
<evidence type="ECO:0000256" key="2">
    <source>
        <dbReference type="SAM" id="Phobius"/>
    </source>
</evidence>
<keyword evidence="2" id="KW-1133">Transmembrane helix</keyword>
<organism evidence="3 4">
    <name type="scientific">Streptacidiphilus fuscans</name>
    <dbReference type="NCBI Taxonomy" id="2789292"/>
    <lineage>
        <taxon>Bacteria</taxon>
        <taxon>Bacillati</taxon>
        <taxon>Actinomycetota</taxon>
        <taxon>Actinomycetes</taxon>
        <taxon>Kitasatosporales</taxon>
        <taxon>Streptomycetaceae</taxon>
        <taxon>Streptacidiphilus</taxon>
    </lineage>
</organism>
<dbReference type="Pfam" id="PF19136">
    <property type="entry name" value="DUF5819"/>
    <property type="match status" value="1"/>
</dbReference>